<gene>
    <name evidence="1" type="ORF">AUR04nite_13410</name>
</gene>
<dbReference type="EMBL" id="BJNY01000007">
    <property type="protein sequence ID" value="GED05809.1"/>
    <property type="molecule type" value="Genomic_DNA"/>
</dbReference>
<dbReference type="RefSeq" id="WP_141363259.1">
    <property type="nucleotide sequence ID" value="NZ_BAAAJL010000003.1"/>
</dbReference>
<evidence type="ECO:0000313" key="1">
    <source>
        <dbReference type="EMBL" id="GED05809.1"/>
    </source>
</evidence>
<organism evidence="1 2">
    <name type="scientific">Glutamicibacter uratoxydans</name>
    <name type="common">Arthrobacter uratoxydans</name>
    <dbReference type="NCBI Taxonomy" id="43667"/>
    <lineage>
        <taxon>Bacteria</taxon>
        <taxon>Bacillati</taxon>
        <taxon>Actinomycetota</taxon>
        <taxon>Actinomycetes</taxon>
        <taxon>Micrococcales</taxon>
        <taxon>Micrococcaceae</taxon>
        <taxon>Glutamicibacter</taxon>
    </lineage>
</organism>
<reference evidence="1 2" key="1">
    <citation type="submission" date="2019-06" db="EMBL/GenBank/DDBJ databases">
        <title>Whole genome shotgun sequence of Glutamicibacter uratoxydans NBRC 15515.</title>
        <authorList>
            <person name="Hosoyama A."/>
            <person name="Uohara A."/>
            <person name="Ohji S."/>
            <person name="Ichikawa N."/>
        </authorList>
    </citation>
    <scope>NUCLEOTIDE SEQUENCE [LARGE SCALE GENOMIC DNA]</scope>
    <source>
        <strain evidence="1 2">NBRC 15515</strain>
    </source>
</reference>
<dbReference type="Proteomes" id="UP000316612">
    <property type="component" value="Unassembled WGS sequence"/>
</dbReference>
<sequence>MVNLGYAEYITVALHILDTQRPLRLQRRPPTARSQRCLAQNFVFVESTQVHRGQIVSDGVTLRLDRLADDIMVPTRTFAKISEEAEAAYAF</sequence>
<evidence type="ECO:0000313" key="2">
    <source>
        <dbReference type="Proteomes" id="UP000316612"/>
    </source>
</evidence>
<dbReference type="AlphaFoldDB" id="A0A4Y4DKH2"/>
<accession>A0A4Y4DKH2</accession>
<protein>
    <submittedName>
        <fullName evidence="1">Uncharacterized protein</fullName>
    </submittedName>
</protein>
<proteinExistence type="predicted"/>
<comment type="caution">
    <text evidence="1">The sequence shown here is derived from an EMBL/GenBank/DDBJ whole genome shotgun (WGS) entry which is preliminary data.</text>
</comment>
<keyword evidence="2" id="KW-1185">Reference proteome</keyword>
<name>A0A4Y4DKH2_GLUUR</name>
<dbReference type="OrthoDB" id="1643408at2"/>